<dbReference type="InterPro" id="IPR043504">
    <property type="entry name" value="Peptidase_S1_PA_chymotrypsin"/>
</dbReference>
<dbReference type="InterPro" id="IPR036034">
    <property type="entry name" value="PDZ_sf"/>
</dbReference>
<keyword evidence="5" id="KW-0472">Membrane</keyword>
<dbReference type="GO" id="GO:0006508">
    <property type="term" value="P:proteolysis"/>
    <property type="evidence" value="ECO:0007669"/>
    <property type="project" value="UniProtKB-KW"/>
</dbReference>
<feature type="domain" description="PDZ" evidence="6">
    <location>
        <begin position="362"/>
        <end position="426"/>
    </location>
</feature>
<evidence type="ECO:0000256" key="2">
    <source>
        <dbReference type="ARBA" id="ARBA00022670"/>
    </source>
</evidence>
<sequence>MNDERNLGEKTDDSGQQPRYEHYQFHEEQGTVLKPSGPSGHRRNQNSFQKKAGATIALAVIFGLVAAVVFQAANFAADRFLNTGKSSVQIKTTDSVDLQETASDDSTADKVLSDSENGTVAAVAQASMPSVVAITTVSVQEIPSFFGYSSHQYKSASTGSGIIVGDNDDELLIATNNHVVDGATTLSVCFIGDDMANAETETVNAGDNGDLNVEDAVSAKIKGTDADNDLAVVAVKKSDIPEDTLNQIKIAQIGSSDDLAVGQQVVAIGNALGYGQSVTSGWISALNRTISTDDGTNSTGLIQTDAAINPGNSGGALLNMKGELIGINSAKYADSAVEGMGYAIPISKAKPILEELMNRETREKVDSSKKGYLGVSLANLTTEAIEMYNMPTGAFVRSVEDDSPAQEAGICKGDIIVKFDGQKVSDGDDLLDKLQYYKSGEKIEAVIARATNGEYEENTIELTLGTRPDNE</sequence>
<dbReference type="Pfam" id="PF13365">
    <property type="entry name" value="Trypsin_2"/>
    <property type="match status" value="1"/>
</dbReference>
<comment type="similarity">
    <text evidence="1">Belongs to the peptidase S1C family.</text>
</comment>
<organism evidence="7 8">
    <name type="scientific">Blautia obeum</name>
    <dbReference type="NCBI Taxonomy" id="40520"/>
    <lineage>
        <taxon>Bacteria</taxon>
        <taxon>Bacillati</taxon>
        <taxon>Bacillota</taxon>
        <taxon>Clostridia</taxon>
        <taxon>Lachnospirales</taxon>
        <taxon>Lachnospiraceae</taxon>
        <taxon>Blautia</taxon>
    </lineage>
</organism>
<evidence type="ECO:0000313" key="8">
    <source>
        <dbReference type="Proteomes" id="UP000095447"/>
    </source>
</evidence>
<dbReference type="Proteomes" id="UP000095447">
    <property type="component" value="Unassembled WGS sequence"/>
</dbReference>
<keyword evidence="2 7" id="KW-0645">Protease</keyword>
<evidence type="ECO:0000259" key="6">
    <source>
        <dbReference type="PROSITE" id="PS50106"/>
    </source>
</evidence>
<accession>A0A173ZCX5</accession>
<dbReference type="SMART" id="SM00228">
    <property type="entry name" value="PDZ"/>
    <property type="match status" value="1"/>
</dbReference>
<dbReference type="EMBL" id="CYZA01000005">
    <property type="protein sequence ID" value="CUN73048.1"/>
    <property type="molecule type" value="Genomic_DNA"/>
</dbReference>
<dbReference type="GO" id="GO:0004252">
    <property type="term" value="F:serine-type endopeptidase activity"/>
    <property type="evidence" value="ECO:0007669"/>
    <property type="project" value="InterPro"/>
</dbReference>
<evidence type="ECO:0000256" key="1">
    <source>
        <dbReference type="ARBA" id="ARBA00010541"/>
    </source>
</evidence>
<dbReference type="InterPro" id="IPR001940">
    <property type="entry name" value="Peptidase_S1C"/>
</dbReference>
<dbReference type="Gene3D" id="2.30.42.10">
    <property type="match status" value="1"/>
</dbReference>
<dbReference type="InterPro" id="IPR009003">
    <property type="entry name" value="Peptidase_S1_PA"/>
</dbReference>
<dbReference type="Gene3D" id="2.40.10.10">
    <property type="entry name" value="Trypsin-like serine proteases"/>
    <property type="match status" value="2"/>
</dbReference>
<dbReference type="InterPro" id="IPR001478">
    <property type="entry name" value="PDZ"/>
</dbReference>
<protein>
    <submittedName>
        <fullName evidence="7">Putative serine protease HhoB</fullName>
    </submittedName>
</protein>
<feature type="transmembrane region" description="Helical" evidence="5">
    <location>
        <begin position="52"/>
        <end position="73"/>
    </location>
</feature>
<feature type="region of interest" description="Disordered" evidence="4">
    <location>
        <begin position="25"/>
        <end position="46"/>
    </location>
</feature>
<reference evidence="7 8" key="1">
    <citation type="submission" date="2015-09" db="EMBL/GenBank/DDBJ databases">
        <authorList>
            <consortium name="Pathogen Informatics"/>
        </authorList>
    </citation>
    <scope>NUCLEOTIDE SEQUENCE [LARGE SCALE GENOMIC DNA]</scope>
    <source>
        <strain evidence="7 8">2789STDY5608838</strain>
    </source>
</reference>
<keyword evidence="3" id="KW-0378">Hydrolase</keyword>
<evidence type="ECO:0000256" key="5">
    <source>
        <dbReference type="SAM" id="Phobius"/>
    </source>
</evidence>
<dbReference type="AlphaFoldDB" id="A0A173ZCX5"/>
<evidence type="ECO:0000256" key="4">
    <source>
        <dbReference type="SAM" id="MobiDB-lite"/>
    </source>
</evidence>
<keyword evidence="5" id="KW-0812">Transmembrane</keyword>
<dbReference type="SUPFAM" id="SSF50494">
    <property type="entry name" value="Trypsin-like serine proteases"/>
    <property type="match status" value="1"/>
</dbReference>
<evidence type="ECO:0000313" key="7">
    <source>
        <dbReference type="EMBL" id="CUN73048.1"/>
    </source>
</evidence>
<keyword evidence="5" id="KW-1133">Transmembrane helix</keyword>
<dbReference type="PANTHER" id="PTHR43343">
    <property type="entry name" value="PEPTIDASE S12"/>
    <property type="match status" value="1"/>
</dbReference>
<dbReference type="Pfam" id="PF13180">
    <property type="entry name" value="PDZ_2"/>
    <property type="match status" value="1"/>
</dbReference>
<proteinExistence type="inferred from homology"/>
<name>A0A173ZCX5_9FIRM</name>
<dbReference type="InterPro" id="IPR051201">
    <property type="entry name" value="Chloro_Bact_Ser_Proteases"/>
</dbReference>
<evidence type="ECO:0000256" key="3">
    <source>
        <dbReference type="ARBA" id="ARBA00022801"/>
    </source>
</evidence>
<dbReference type="SUPFAM" id="SSF50156">
    <property type="entry name" value="PDZ domain-like"/>
    <property type="match status" value="1"/>
</dbReference>
<dbReference type="PROSITE" id="PS50106">
    <property type="entry name" value="PDZ"/>
    <property type="match status" value="1"/>
</dbReference>
<dbReference type="PRINTS" id="PR00834">
    <property type="entry name" value="PROTEASES2C"/>
</dbReference>
<gene>
    <name evidence="7" type="primary">hhoB</name>
    <name evidence="7" type="ORF">ERS852395_01153</name>
</gene>
<dbReference type="RefSeq" id="WP_055053006.1">
    <property type="nucleotide sequence ID" value="NZ_CYZA01000005.1"/>
</dbReference>
<dbReference type="PANTHER" id="PTHR43343:SF3">
    <property type="entry name" value="PROTEASE DO-LIKE 8, CHLOROPLASTIC"/>
    <property type="match status" value="1"/>
</dbReference>